<keyword evidence="3" id="KW-1185">Reference proteome</keyword>
<reference evidence="2 3" key="1">
    <citation type="submission" date="2018-05" db="EMBL/GenBank/DDBJ databases">
        <title>Brachybacterium sp. M1HQ-2T, whole genome shotgun sequence.</title>
        <authorList>
            <person name="Tuo L."/>
        </authorList>
    </citation>
    <scope>NUCLEOTIDE SEQUENCE [LARGE SCALE GENOMIC DNA]</scope>
    <source>
        <strain evidence="2 3">M1HQ-2</strain>
    </source>
</reference>
<gene>
    <name evidence="2" type="ORF">DEO23_01910</name>
</gene>
<feature type="region of interest" description="Disordered" evidence="1">
    <location>
        <begin position="1"/>
        <end position="25"/>
    </location>
</feature>
<dbReference type="Proteomes" id="UP000245590">
    <property type="component" value="Unassembled WGS sequence"/>
</dbReference>
<evidence type="ECO:0000256" key="1">
    <source>
        <dbReference type="SAM" id="MobiDB-lite"/>
    </source>
</evidence>
<dbReference type="EMBL" id="QFKX01000001">
    <property type="protein sequence ID" value="PWH07420.1"/>
    <property type="molecule type" value="Genomic_DNA"/>
</dbReference>
<organism evidence="2 3">
    <name type="scientific">Brachybacterium endophyticum</name>
    <dbReference type="NCBI Taxonomy" id="2182385"/>
    <lineage>
        <taxon>Bacteria</taxon>
        <taxon>Bacillati</taxon>
        <taxon>Actinomycetota</taxon>
        <taxon>Actinomycetes</taxon>
        <taxon>Micrococcales</taxon>
        <taxon>Dermabacteraceae</taxon>
        <taxon>Brachybacterium</taxon>
    </lineage>
</organism>
<evidence type="ECO:0000313" key="3">
    <source>
        <dbReference type="Proteomes" id="UP000245590"/>
    </source>
</evidence>
<proteinExistence type="predicted"/>
<name>A0A2U2RNH2_9MICO</name>
<protein>
    <submittedName>
        <fullName evidence="2">Uncharacterized protein</fullName>
    </submittedName>
</protein>
<comment type="caution">
    <text evidence="2">The sequence shown here is derived from an EMBL/GenBank/DDBJ whole genome shotgun (WGS) entry which is preliminary data.</text>
</comment>
<dbReference type="AlphaFoldDB" id="A0A2U2RNH2"/>
<evidence type="ECO:0000313" key="2">
    <source>
        <dbReference type="EMBL" id="PWH07420.1"/>
    </source>
</evidence>
<sequence>MGGGELPLQTPQGHGGDDEVGRRRAGRGLHLVGGDRLDFFSTSEGRRRLSEYFRSRRVGGIVEIYTLCSLARSGRAVSEVRLRDADKKVDRAILARRS</sequence>
<accession>A0A2U2RNH2</accession>